<organism evidence="2 3">
    <name type="scientific">Vibrio cholerae</name>
    <dbReference type="NCBI Taxonomy" id="666"/>
    <lineage>
        <taxon>Bacteria</taxon>
        <taxon>Pseudomonadati</taxon>
        <taxon>Pseudomonadota</taxon>
        <taxon>Gammaproteobacteria</taxon>
        <taxon>Vibrionales</taxon>
        <taxon>Vibrionaceae</taxon>
        <taxon>Vibrio</taxon>
    </lineage>
</organism>
<name>A0A655RD42_VIBCL</name>
<accession>A0A655RD42</accession>
<proteinExistence type="predicted"/>
<gene>
    <name evidence="2" type="ORF">ERS013165_02865</name>
</gene>
<dbReference type="EMBL" id="CWOW01000016">
    <property type="protein sequence ID" value="CSA94635.1"/>
    <property type="molecule type" value="Genomic_DNA"/>
</dbReference>
<dbReference type="Proteomes" id="UP000044806">
    <property type="component" value="Unassembled WGS sequence"/>
</dbReference>
<evidence type="ECO:0000256" key="1">
    <source>
        <dbReference type="SAM" id="Phobius"/>
    </source>
</evidence>
<sequence length="146" mass="15857">MATKMVAIPNTISATPPKVLPNTESWVSSPVMTGLVIGLIKSKPFMLISPVASRGETSQCETFSKMPNIISRGRKISTARRLKKSWMVALAKARRNSSLQRIWPRLTRVLVTVVPILAPITIGIAVSTGNPPATRPTIIEVTVLED</sequence>
<keyword evidence="1" id="KW-0472">Membrane</keyword>
<feature type="transmembrane region" description="Helical" evidence="1">
    <location>
        <begin position="106"/>
        <end position="126"/>
    </location>
</feature>
<dbReference type="AlphaFoldDB" id="A0A655RD42"/>
<protein>
    <submittedName>
        <fullName evidence="2">Uncharacterized protein</fullName>
    </submittedName>
</protein>
<keyword evidence="1" id="KW-1133">Transmembrane helix</keyword>
<evidence type="ECO:0000313" key="2">
    <source>
        <dbReference type="EMBL" id="CSA94635.1"/>
    </source>
</evidence>
<evidence type="ECO:0000313" key="3">
    <source>
        <dbReference type="Proteomes" id="UP000044806"/>
    </source>
</evidence>
<keyword evidence="1" id="KW-0812">Transmembrane</keyword>
<reference evidence="2 3" key="1">
    <citation type="submission" date="2015-07" db="EMBL/GenBank/DDBJ databases">
        <authorList>
            <consortium name="Pathogen Informatics"/>
        </authorList>
    </citation>
    <scope>NUCLEOTIDE SEQUENCE [LARGE SCALE GENOMIC DNA]</scope>
    <source>
        <strain evidence="2 3">A51</strain>
    </source>
</reference>